<feature type="transmembrane region" description="Helical" evidence="5">
    <location>
        <begin position="74"/>
        <end position="94"/>
    </location>
</feature>
<reference evidence="7" key="2">
    <citation type="submission" date="2023-01" db="EMBL/GenBank/DDBJ databases">
        <title>Draft genome sequence of Litoribrevibacter albus strain NBRC 110071.</title>
        <authorList>
            <person name="Sun Q."/>
            <person name="Mori K."/>
        </authorList>
    </citation>
    <scope>NUCLEOTIDE SEQUENCE</scope>
    <source>
        <strain evidence="7">NBRC 110071</strain>
    </source>
</reference>
<dbReference type="RefSeq" id="WP_284382640.1">
    <property type="nucleotide sequence ID" value="NZ_BSNM01000016.1"/>
</dbReference>
<dbReference type="AlphaFoldDB" id="A0AA37SE61"/>
<dbReference type="EMBL" id="BSNM01000016">
    <property type="protein sequence ID" value="GLQ32597.1"/>
    <property type="molecule type" value="Genomic_DNA"/>
</dbReference>
<evidence type="ECO:0000256" key="2">
    <source>
        <dbReference type="ARBA" id="ARBA00022692"/>
    </source>
</evidence>
<keyword evidence="4 5" id="KW-0472">Membrane</keyword>
<proteinExistence type="predicted"/>
<feature type="transmembrane region" description="Helical" evidence="5">
    <location>
        <begin position="348"/>
        <end position="373"/>
    </location>
</feature>
<dbReference type="Proteomes" id="UP001161389">
    <property type="component" value="Unassembled WGS sequence"/>
</dbReference>
<keyword evidence="2 5" id="KW-0812">Transmembrane</keyword>
<feature type="transmembrane region" description="Helical" evidence="5">
    <location>
        <begin position="394"/>
        <end position="412"/>
    </location>
</feature>
<feature type="transmembrane region" description="Helical" evidence="5">
    <location>
        <begin position="196"/>
        <end position="214"/>
    </location>
</feature>
<evidence type="ECO:0000256" key="3">
    <source>
        <dbReference type="ARBA" id="ARBA00022989"/>
    </source>
</evidence>
<feature type="transmembrane region" description="Helical" evidence="5">
    <location>
        <begin position="258"/>
        <end position="283"/>
    </location>
</feature>
<name>A0AA37SE61_9GAMM</name>
<dbReference type="PANTHER" id="PTHR42718:SF35">
    <property type="entry name" value="BLL0718 PROTEIN"/>
    <property type="match status" value="1"/>
</dbReference>
<feature type="transmembrane region" description="Helical" evidence="5">
    <location>
        <begin position="9"/>
        <end position="31"/>
    </location>
</feature>
<sequence>MKQTSDKLIIWIIILTQFASPFMFSGVAITLPQMGRELDASAVALGLVESVYLGLSAALLLPMGRIADATSREVLFKIGLVGYAICTFTISLLPDIYTVILVRAVQGIFAAFMMATGMAIISHKVPKEQLGRTMGFCIGAIYAGLSAGPLIAGWVTEHLGWRAVYILTFVPLAISTALAVWILPHQWKPMEEKFDWFGSLLICISIGLLIFGSASLHHGHGGFLITAGVVVLGLFFALQSKLTHPLLDLQAMKANKDFSHALITQLFMYAGAFGVTFLLGLYLQSVRHYSAQHAGQVLVLGPVLMAIMAPICGRLADRFNKRAMTSLGVTMAIISLALSLQLDDQSGLAILIAIILTQGLGFALFSSPNMAIVMSSVPPSQYSLASALGAKMRSLGMVLGMILITTITSVYLGEQSIDDAPQQYMQVMDTTFLIFIGLLAVACWLSVTTIKDHKVTTTHRETSNATEGN</sequence>
<evidence type="ECO:0000313" key="7">
    <source>
        <dbReference type="EMBL" id="GLQ32597.1"/>
    </source>
</evidence>
<comment type="subcellular location">
    <subcellularLocation>
        <location evidence="1">Membrane</location>
        <topology evidence="1">Multi-pass membrane protein</topology>
    </subcellularLocation>
</comment>
<feature type="transmembrane region" description="Helical" evidence="5">
    <location>
        <begin position="43"/>
        <end position="62"/>
    </location>
</feature>
<feature type="transmembrane region" description="Helical" evidence="5">
    <location>
        <begin position="432"/>
        <end position="450"/>
    </location>
</feature>
<keyword evidence="8" id="KW-1185">Reference proteome</keyword>
<dbReference type="InterPro" id="IPR020846">
    <property type="entry name" value="MFS_dom"/>
</dbReference>
<feature type="domain" description="Major facilitator superfamily (MFS) profile" evidence="6">
    <location>
        <begin position="9"/>
        <end position="454"/>
    </location>
</feature>
<protein>
    <submittedName>
        <fullName evidence="7">MFS transporter</fullName>
    </submittedName>
</protein>
<dbReference type="Gene3D" id="1.20.1250.20">
    <property type="entry name" value="MFS general substrate transporter like domains"/>
    <property type="match status" value="2"/>
</dbReference>
<dbReference type="PANTHER" id="PTHR42718">
    <property type="entry name" value="MAJOR FACILITATOR SUPERFAMILY MULTIDRUG TRANSPORTER MFSC"/>
    <property type="match status" value="1"/>
</dbReference>
<gene>
    <name evidence="7" type="ORF">GCM10007876_30760</name>
</gene>
<keyword evidence="3 5" id="KW-1133">Transmembrane helix</keyword>
<dbReference type="SUPFAM" id="SSF103473">
    <property type="entry name" value="MFS general substrate transporter"/>
    <property type="match status" value="1"/>
</dbReference>
<organism evidence="7 8">
    <name type="scientific">Litoribrevibacter albus</name>
    <dbReference type="NCBI Taxonomy" id="1473156"/>
    <lineage>
        <taxon>Bacteria</taxon>
        <taxon>Pseudomonadati</taxon>
        <taxon>Pseudomonadota</taxon>
        <taxon>Gammaproteobacteria</taxon>
        <taxon>Oceanospirillales</taxon>
        <taxon>Oceanospirillaceae</taxon>
        <taxon>Litoribrevibacter</taxon>
    </lineage>
</organism>
<dbReference type="InterPro" id="IPR036259">
    <property type="entry name" value="MFS_trans_sf"/>
</dbReference>
<dbReference type="GO" id="GO:0022857">
    <property type="term" value="F:transmembrane transporter activity"/>
    <property type="evidence" value="ECO:0007669"/>
    <property type="project" value="InterPro"/>
</dbReference>
<reference evidence="7" key="1">
    <citation type="journal article" date="2014" name="Int. J. Syst. Evol. Microbiol.">
        <title>Complete genome sequence of Corynebacterium casei LMG S-19264T (=DSM 44701T), isolated from a smear-ripened cheese.</title>
        <authorList>
            <consortium name="US DOE Joint Genome Institute (JGI-PGF)"/>
            <person name="Walter F."/>
            <person name="Albersmeier A."/>
            <person name="Kalinowski J."/>
            <person name="Ruckert C."/>
        </authorList>
    </citation>
    <scope>NUCLEOTIDE SEQUENCE</scope>
    <source>
        <strain evidence="7">NBRC 110071</strain>
    </source>
</reference>
<dbReference type="CDD" id="cd17321">
    <property type="entry name" value="MFS_MMR_MDR_like"/>
    <property type="match status" value="1"/>
</dbReference>
<feature type="transmembrane region" description="Helical" evidence="5">
    <location>
        <begin position="100"/>
        <end position="121"/>
    </location>
</feature>
<evidence type="ECO:0000256" key="1">
    <source>
        <dbReference type="ARBA" id="ARBA00004141"/>
    </source>
</evidence>
<accession>A0AA37SE61</accession>
<feature type="transmembrane region" description="Helical" evidence="5">
    <location>
        <begin position="295"/>
        <end position="316"/>
    </location>
</feature>
<dbReference type="GO" id="GO:0016020">
    <property type="term" value="C:membrane"/>
    <property type="evidence" value="ECO:0007669"/>
    <property type="project" value="UniProtKB-SubCell"/>
</dbReference>
<evidence type="ECO:0000256" key="5">
    <source>
        <dbReference type="SAM" id="Phobius"/>
    </source>
</evidence>
<dbReference type="PROSITE" id="PS50850">
    <property type="entry name" value="MFS"/>
    <property type="match status" value="1"/>
</dbReference>
<feature type="transmembrane region" description="Helical" evidence="5">
    <location>
        <begin position="133"/>
        <end position="155"/>
    </location>
</feature>
<feature type="transmembrane region" description="Helical" evidence="5">
    <location>
        <begin position="323"/>
        <end position="342"/>
    </location>
</feature>
<evidence type="ECO:0000313" key="8">
    <source>
        <dbReference type="Proteomes" id="UP001161389"/>
    </source>
</evidence>
<evidence type="ECO:0000256" key="4">
    <source>
        <dbReference type="ARBA" id="ARBA00023136"/>
    </source>
</evidence>
<evidence type="ECO:0000259" key="6">
    <source>
        <dbReference type="PROSITE" id="PS50850"/>
    </source>
</evidence>
<dbReference type="Pfam" id="PF07690">
    <property type="entry name" value="MFS_1"/>
    <property type="match status" value="1"/>
</dbReference>
<comment type="caution">
    <text evidence="7">The sequence shown here is derived from an EMBL/GenBank/DDBJ whole genome shotgun (WGS) entry which is preliminary data.</text>
</comment>
<feature type="transmembrane region" description="Helical" evidence="5">
    <location>
        <begin position="220"/>
        <end position="238"/>
    </location>
</feature>
<dbReference type="InterPro" id="IPR011701">
    <property type="entry name" value="MFS"/>
</dbReference>
<feature type="transmembrane region" description="Helical" evidence="5">
    <location>
        <begin position="161"/>
        <end position="184"/>
    </location>
</feature>